<proteinExistence type="predicted"/>
<organism evidence="1 2">
    <name type="scientific">Solirubrobacter ginsenosidimutans</name>
    <dbReference type="NCBI Taxonomy" id="490573"/>
    <lineage>
        <taxon>Bacteria</taxon>
        <taxon>Bacillati</taxon>
        <taxon>Actinomycetota</taxon>
        <taxon>Thermoleophilia</taxon>
        <taxon>Solirubrobacterales</taxon>
        <taxon>Solirubrobacteraceae</taxon>
        <taxon>Solirubrobacter</taxon>
    </lineage>
</organism>
<sequence>MECADLYPLWVCAREETDEALADWALAPAARRREAFAVYVAAADREDAAARAWMEACAAYDTAAALERAAA</sequence>
<dbReference type="Proteomes" id="UP001149140">
    <property type="component" value="Unassembled WGS sequence"/>
</dbReference>
<gene>
    <name evidence="1" type="ORF">OM076_27445</name>
</gene>
<name>A0A9X3S831_9ACTN</name>
<evidence type="ECO:0000313" key="1">
    <source>
        <dbReference type="EMBL" id="MDA0164038.1"/>
    </source>
</evidence>
<accession>A0A9X3S831</accession>
<protein>
    <submittedName>
        <fullName evidence="1">Uncharacterized protein</fullName>
    </submittedName>
</protein>
<dbReference type="AlphaFoldDB" id="A0A9X3S831"/>
<evidence type="ECO:0000313" key="2">
    <source>
        <dbReference type="Proteomes" id="UP001149140"/>
    </source>
</evidence>
<dbReference type="EMBL" id="JAPDOD010000030">
    <property type="protein sequence ID" value="MDA0164038.1"/>
    <property type="molecule type" value="Genomic_DNA"/>
</dbReference>
<keyword evidence="2" id="KW-1185">Reference proteome</keyword>
<reference evidence="1" key="1">
    <citation type="submission" date="2022-10" db="EMBL/GenBank/DDBJ databases">
        <title>The WGS of Solirubrobacter ginsenosidimutans DSM 21036.</title>
        <authorList>
            <person name="Jiang Z."/>
        </authorList>
    </citation>
    <scope>NUCLEOTIDE SEQUENCE</scope>
    <source>
        <strain evidence="1">DSM 21036</strain>
    </source>
</reference>
<comment type="caution">
    <text evidence="1">The sequence shown here is derived from an EMBL/GenBank/DDBJ whole genome shotgun (WGS) entry which is preliminary data.</text>
</comment>